<organism evidence="14 15">
    <name type="scientific">Diplocloster agilis</name>
    <dbReference type="NCBI Taxonomy" id="2850323"/>
    <lineage>
        <taxon>Bacteria</taxon>
        <taxon>Bacillati</taxon>
        <taxon>Bacillota</taxon>
        <taxon>Clostridia</taxon>
        <taxon>Lachnospirales</taxon>
        <taxon>Lachnospiraceae</taxon>
        <taxon>Diplocloster</taxon>
    </lineage>
</organism>
<feature type="domain" description="PASTA" evidence="13">
    <location>
        <begin position="544"/>
        <end position="611"/>
    </location>
</feature>
<gene>
    <name evidence="14" type="primary">pknB</name>
    <name evidence="14" type="ORF">KTH89_19380</name>
</gene>
<dbReference type="AlphaFoldDB" id="A0A949NCH7"/>
<keyword evidence="4 9" id="KW-0547">Nucleotide-binding</keyword>
<dbReference type="GO" id="GO:0004674">
    <property type="term" value="F:protein serine/threonine kinase activity"/>
    <property type="evidence" value="ECO:0007669"/>
    <property type="project" value="UniProtKB-KW"/>
</dbReference>
<dbReference type="SMART" id="SM00740">
    <property type="entry name" value="PASTA"/>
    <property type="match status" value="3"/>
</dbReference>
<sequence length="716" mass="79524">MLTTGMFVGGRYEIIEKIGTGGMADVYKGKDRKLNRYVAIKVLKNEFRGDTTFVAKFKAEAQAAAGLAHPNIVNVYDVGDEDGVYYIVMELVDGITLKEYIERKGRLSSKEAISIAIQVSMGLEAAHNNHIIHRDIKPQNIIISTDGKVKVTDFGIAKAASSQTISSSAMGSVHYTSPEQARGGYSDEKSDIYSLGVTMYEMVTGRVPFDGDTPVVIAVKHLQEEMISPKYFAPELPYSLEQIIIKMTQKSPDRRYNNMSEVIQDLKQALVSPEGDFVKASPIDQTAKTVMFTRDDVKQIKRETGRIHVQPEQRYEDEEYDDGEYEDDEYKYEDEDYEDSDEDDEDDDDKEVNPKLEKIMTIGGIVAAVIIALIVLFLVGKMVGIFSFGSNKDKDKENKEPQTTASAETDQVEMPKLVGMQEEKAQAKLKEMELGYKTTYKESNDYEEGEVMEQSVKSGDMVKKHTTIELTVCSGESYVQLIDVSGLSEDKAKQKLEDEGFKVTIEESYSDDVDKGNVISTDPKAGSDVKPNQTIRMTVSKGKEIREVVMPNFTNMTMEQVDTLITQNKLKWGTVTEQYNSGVEEGRVINQSPSQGTTVTERTEVNVTVSKGPEPTPTPTPNQEWASVRVQLNDDVGAYTGGPARMVVEQSLSDGSKRTVDVFSNQTFGIPFSYVLEPVKGASGISSGKAYLYETDPATGEEKKVGQWTITFQPSN</sequence>
<dbReference type="InterPro" id="IPR011009">
    <property type="entry name" value="Kinase-like_dom_sf"/>
</dbReference>
<keyword evidence="3" id="KW-0808">Transferase</keyword>
<dbReference type="SUPFAM" id="SSF56112">
    <property type="entry name" value="Protein kinase-like (PK-like)"/>
    <property type="match status" value="1"/>
</dbReference>
<feature type="domain" description="PASTA" evidence="13">
    <location>
        <begin position="475"/>
        <end position="541"/>
    </location>
</feature>
<dbReference type="CDD" id="cd14014">
    <property type="entry name" value="STKc_PknB_like"/>
    <property type="match status" value="1"/>
</dbReference>
<comment type="caution">
    <text evidence="14">The sequence shown here is derived from an EMBL/GenBank/DDBJ whole genome shotgun (WGS) entry which is preliminary data.</text>
</comment>
<dbReference type="Proteomes" id="UP000712157">
    <property type="component" value="Unassembled WGS sequence"/>
</dbReference>
<dbReference type="PROSITE" id="PS50011">
    <property type="entry name" value="PROTEIN_KINASE_DOM"/>
    <property type="match status" value="1"/>
</dbReference>
<evidence type="ECO:0000256" key="11">
    <source>
        <dbReference type="SAM" id="Phobius"/>
    </source>
</evidence>
<dbReference type="RefSeq" id="WP_238722795.1">
    <property type="nucleotide sequence ID" value="NZ_JAHQCW010000040.1"/>
</dbReference>
<keyword evidence="15" id="KW-1185">Reference proteome</keyword>
<feature type="region of interest" description="Disordered" evidence="10">
    <location>
        <begin position="303"/>
        <end position="352"/>
    </location>
</feature>
<evidence type="ECO:0000313" key="15">
    <source>
        <dbReference type="Proteomes" id="UP000712157"/>
    </source>
</evidence>
<evidence type="ECO:0000256" key="6">
    <source>
        <dbReference type="ARBA" id="ARBA00022840"/>
    </source>
</evidence>
<evidence type="ECO:0000259" key="13">
    <source>
        <dbReference type="PROSITE" id="PS51178"/>
    </source>
</evidence>
<evidence type="ECO:0000256" key="8">
    <source>
        <dbReference type="ARBA" id="ARBA00048679"/>
    </source>
</evidence>
<dbReference type="Pfam" id="PF00069">
    <property type="entry name" value="Pkinase"/>
    <property type="match status" value="1"/>
</dbReference>
<evidence type="ECO:0000256" key="5">
    <source>
        <dbReference type="ARBA" id="ARBA00022777"/>
    </source>
</evidence>
<dbReference type="InterPro" id="IPR008271">
    <property type="entry name" value="Ser/Thr_kinase_AS"/>
</dbReference>
<feature type="binding site" evidence="9">
    <location>
        <position position="41"/>
    </location>
    <ligand>
        <name>ATP</name>
        <dbReference type="ChEBI" id="CHEBI:30616"/>
    </ligand>
</feature>
<dbReference type="FunFam" id="3.30.200.20:FF:000035">
    <property type="entry name" value="Serine/threonine protein kinase Stk1"/>
    <property type="match status" value="1"/>
</dbReference>
<dbReference type="PANTHER" id="PTHR43289">
    <property type="entry name" value="MITOGEN-ACTIVATED PROTEIN KINASE KINASE KINASE 20-RELATED"/>
    <property type="match status" value="1"/>
</dbReference>
<accession>A0A949NCH7</accession>
<keyword evidence="5 14" id="KW-0418">Kinase</keyword>
<evidence type="ECO:0000256" key="9">
    <source>
        <dbReference type="PROSITE-ProRule" id="PRU10141"/>
    </source>
</evidence>
<evidence type="ECO:0000259" key="12">
    <source>
        <dbReference type="PROSITE" id="PS50011"/>
    </source>
</evidence>
<dbReference type="PROSITE" id="PS00108">
    <property type="entry name" value="PROTEIN_KINASE_ST"/>
    <property type="match status" value="1"/>
</dbReference>
<evidence type="ECO:0000313" key="14">
    <source>
        <dbReference type="EMBL" id="MBU9738707.1"/>
    </source>
</evidence>
<keyword evidence="11" id="KW-0472">Membrane</keyword>
<feature type="transmembrane region" description="Helical" evidence="11">
    <location>
        <begin position="359"/>
        <end position="379"/>
    </location>
</feature>
<feature type="compositionally biased region" description="Basic and acidic residues" evidence="10">
    <location>
        <begin position="303"/>
        <end position="314"/>
    </location>
</feature>
<evidence type="ECO:0000256" key="1">
    <source>
        <dbReference type="ARBA" id="ARBA00012513"/>
    </source>
</evidence>
<feature type="domain" description="Protein kinase" evidence="12">
    <location>
        <begin position="12"/>
        <end position="271"/>
    </location>
</feature>
<keyword evidence="6 9" id="KW-0067">ATP-binding</keyword>
<evidence type="ECO:0000256" key="10">
    <source>
        <dbReference type="SAM" id="MobiDB-lite"/>
    </source>
</evidence>
<dbReference type="Gene3D" id="3.30.10.20">
    <property type="match status" value="3"/>
</dbReference>
<feature type="compositionally biased region" description="Basic and acidic residues" evidence="10">
    <location>
        <begin position="391"/>
        <end position="400"/>
    </location>
</feature>
<keyword evidence="11" id="KW-0812">Transmembrane</keyword>
<dbReference type="InterPro" id="IPR005543">
    <property type="entry name" value="PASTA_dom"/>
</dbReference>
<proteinExistence type="predicted"/>
<dbReference type="GO" id="GO:0005524">
    <property type="term" value="F:ATP binding"/>
    <property type="evidence" value="ECO:0007669"/>
    <property type="project" value="UniProtKB-UniRule"/>
</dbReference>
<dbReference type="Pfam" id="PF03793">
    <property type="entry name" value="PASTA"/>
    <property type="match status" value="3"/>
</dbReference>
<dbReference type="InterPro" id="IPR017441">
    <property type="entry name" value="Protein_kinase_ATP_BS"/>
</dbReference>
<comment type="catalytic activity">
    <reaction evidence="7">
        <text>L-threonyl-[protein] + ATP = O-phospho-L-threonyl-[protein] + ADP + H(+)</text>
        <dbReference type="Rhea" id="RHEA:46608"/>
        <dbReference type="Rhea" id="RHEA-COMP:11060"/>
        <dbReference type="Rhea" id="RHEA-COMP:11605"/>
        <dbReference type="ChEBI" id="CHEBI:15378"/>
        <dbReference type="ChEBI" id="CHEBI:30013"/>
        <dbReference type="ChEBI" id="CHEBI:30616"/>
        <dbReference type="ChEBI" id="CHEBI:61977"/>
        <dbReference type="ChEBI" id="CHEBI:456216"/>
        <dbReference type="EC" id="2.7.11.1"/>
    </reaction>
</comment>
<name>A0A949NCH7_9FIRM</name>
<feature type="region of interest" description="Disordered" evidence="10">
    <location>
        <begin position="390"/>
        <end position="410"/>
    </location>
</feature>
<dbReference type="EMBL" id="JAHQCW010000040">
    <property type="protein sequence ID" value="MBU9738707.1"/>
    <property type="molecule type" value="Genomic_DNA"/>
</dbReference>
<evidence type="ECO:0000256" key="7">
    <source>
        <dbReference type="ARBA" id="ARBA00047899"/>
    </source>
</evidence>
<comment type="catalytic activity">
    <reaction evidence="8">
        <text>L-seryl-[protein] + ATP = O-phospho-L-seryl-[protein] + ADP + H(+)</text>
        <dbReference type="Rhea" id="RHEA:17989"/>
        <dbReference type="Rhea" id="RHEA-COMP:9863"/>
        <dbReference type="Rhea" id="RHEA-COMP:11604"/>
        <dbReference type="ChEBI" id="CHEBI:15378"/>
        <dbReference type="ChEBI" id="CHEBI:29999"/>
        <dbReference type="ChEBI" id="CHEBI:30616"/>
        <dbReference type="ChEBI" id="CHEBI:83421"/>
        <dbReference type="ChEBI" id="CHEBI:456216"/>
        <dbReference type="EC" id="2.7.11.1"/>
    </reaction>
</comment>
<dbReference type="EC" id="2.7.11.1" evidence="1"/>
<keyword evidence="11" id="KW-1133">Transmembrane helix</keyword>
<dbReference type="InterPro" id="IPR000719">
    <property type="entry name" value="Prot_kinase_dom"/>
</dbReference>
<evidence type="ECO:0000256" key="4">
    <source>
        <dbReference type="ARBA" id="ARBA00022741"/>
    </source>
</evidence>
<feature type="compositionally biased region" description="Acidic residues" evidence="10">
    <location>
        <begin position="315"/>
        <end position="350"/>
    </location>
</feature>
<dbReference type="PANTHER" id="PTHR43289:SF34">
    <property type="entry name" value="SERINE_THREONINE-PROTEIN KINASE YBDM-RELATED"/>
    <property type="match status" value="1"/>
</dbReference>
<feature type="domain" description="PASTA" evidence="13">
    <location>
        <begin position="408"/>
        <end position="474"/>
    </location>
</feature>
<dbReference type="Gene3D" id="1.10.510.10">
    <property type="entry name" value="Transferase(Phosphotransferase) domain 1"/>
    <property type="match status" value="1"/>
</dbReference>
<dbReference type="PROSITE" id="PS00107">
    <property type="entry name" value="PROTEIN_KINASE_ATP"/>
    <property type="match status" value="1"/>
</dbReference>
<dbReference type="Gene3D" id="3.30.200.20">
    <property type="entry name" value="Phosphorylase Kinase, domain 1"/>
    <property type="match status" value="1"/>
</dbReference>
<dbReference type="SUPFAM" id="SSF54184">
    <property type="entry name" value="Penicillin-binding protein 2x (pbp-2x), c-terminal domain"/>
    <property type="match status" value="2"/>
</dbReference>
<dbReference type="PROSITE" id="PS51178">
    <property type="entry name" value="PASTA"/>
    <property type="match status" value="3"/>
</dbReference>
<protein>
    <recommendedName>
        <fullName evidence="1">non-specific serine/threonine protein kinase</fullName>
        <ecNumber evidence="1">2.7.11.1</ecNumber>
    </recommendedName>
</protein>
<keyword evidence="2" id="KW-0723">Serine/threonine-protein kinase</keyword>
<dbReference type="FunFam" id="1.10.510.10:FF:000021">
    <property type="entry name" value="Serine/threonine protein kinase"/>
    <property type="match status" value="1"/>
</dbReference>
<dbReference type="SMART" id="SM00220">
    <property type="entry name" value="S_TKc"/>
    <property type="match status" value="1"/>
</dbReference>
<evidence type="ECO:0000256" key="2">
    <source>
        <dbReference type="ARBA" id="ARBA00022527"/>
    </source>
</evidence>
<reference evidence="14" key="1">
    <citation type="submission" date="2021-06" db="EMBL/GenBank/DDBJ databases">
        <title>Description of novel taxa of the family Lachnospiraceae.</title>
        <authorList>
            <person name="Chaplin A.V."/>
            <person name="Sokolova S.R."/>
            <person name="Pikina A.P."/>
            <person name="Korzhanova M."/>
            <person name="Belova V."/>
            <person name="Korostin D."/>
            <person name="Efimov B.A."/>
        </authorList>
    </citation>
    <scope>NUCLEOTIDE SEQUENCE</scope>
    <source>
        <strain evidence="14">ASD5720</strain>
    </source>
</reference>
<evidence type="ECO:0000256" key="3">
    <source>
        <dbReference type="ARBA" id="ARBA00022679"/>
    </source>
</evidence>
<dbReference type="CDD" id="cd06577">
    <property type="entry name" value="PASTA_pknB"/>
    <property type="match status" value="3"/>
</dbReference>
<dbReference type="NCBIfam" id="NF033483">
    <property type="entry name" value="PknB_PASTA_kin"/>
    <property type="match status" value="1"/>
</dbReference>